<keyword evidence="3" id="KW-1185">Reference proteome</keyword>
<evidence type="ECO:0000256" key="1">
    <source>
        <dbReference type="SAM" id="SignalP"/>
    </source>
</evidence>
<keyword evidence="1" id="KW-0732">Signal</keyword>
<feature type="signal peptide" evidence="1">
    <location>
        <begin position="1"/>
        <end position="32"/>
    </location>
</feature>
<dbReference type="Proteomes" id="UP000572051">
    <property type="component" value="Unassembled WGS sequence"/>
</dbReference>
<proteinExistence type="predicted"/>
<dbReference type="RefSeq" id="WP_179822045.1">
    <property type="nucleotide sequence ID" value="NZ_JACCFS010000001.1"/>
</dbReference>
<protein>
    <submittedName>
        <fullName evidence="2">Uncharacterized protein</fullName>
    </submittedName>
</protein>
<evidence type="ECO:0000313" key="3">
    <source>
        <dbReference type="Proteomes" id="UP000572051"/>
    </source>
</evidence>
<comment type="caution">
    <text evidence="2">The sequence shown here is derived from an EMBL/GenBank/DDBJ whole genome shotgun (WGS) entry which is preliminary data.</text>
</comment>
<gene>
    <name evidence="2" type="ORF">HNR10_001594</name>
</gene>
<accession>A0A7Z0EKE8</accession>
<reference evidence="2 3" key="1">
    <citation type="submission" date="2020-07" db="EMBL/GenBank/DDBJ databases">
        <title>Sequencing the genomes of 1000 actinobacteria strains.</title>
        <authorList>
            <person name="Klenk H.-P."/>
        </authorList>
    </citation>
    <scope>NUCLEOTIDE SEQUENCE [LARGE SCALE GENOMIC DNA]</scope>
    <source>
        <strain evidence="2 3">DSM 44442</strain>
    </source>
</reference>
<sequence>MSLIKTLTRRVTVSASAALLLPALVAVPAANAAAPSGTSVEEVEILVTNDHDIVELGTEGEYEDVDEYLEETAEEAGDSGDSGVSTMGTGLGYLSSGTLKIVTSNCTAARVSYTKRSGSTISVRFRVHGNSGWSSYPSSWRRVGSGDYTSAYFSNTKNSRLRGEMQVSGQGNFITKYAPCA</sequence>
<organism evidence="2 3">
    <name type="scientific">Nocardiopsis aegyptia</name>
    <dbReference type="NCBI Taxonomy" id="220378"/>
    <lineage>
        <taxon>Bacteria</taxon>
        <taxon>Bacillati</taxon>
        <taxon>Actinomycetota</taxon>
        <taxon>Actinomycetes</taxon>
        <taxon>Streptosporangiales</taxon>
        <taxon>Nocardiopsidaceae</taxon>
        <taxon>Nocardiopsis</taxon>
    </lineage>
</organism>
<dbReference type="AlphaFoldDB" id="A0A7Z0EKE8"/>
<evidence type="ECO:0000313" key="2">
    <source>
        <dbReference type="EMBL" id="NYJ33713.1"/>
    </source>
</evidence>
<name>A0A7Z0EKE8_9ACTN</name>
<feature type="chain" id="PRO_5031219540" evidence="1">
    <location>
        <begin position="33"/>
        <end position="181"/>
    </location>
</feature>
<dbReference type="EMBL" id="JACCFS010000001">
    <property type="protein sequence ID" value="NYJ33713.1"/>
    <property type="molecule type" value="Genomic_DNA"/>
</dbReference>